<evidence type="ECO:0000313" key="2">
    <source>
        <dbReference type="Proteomes" id="UP000462014"/>
    </source>
</evidence>
<comment type="caution">
    <text evidence="1">The sequence shown here is derived from an EMBL/GenBank/DDBJ whole genome shotgun (WGS) entry which is preliminary data.</text>
</comment>
<dbReference type="RefSeq" id="WP_157566226.1">
    <property type="nucleotide sequence ID" value="NZ_WPIK01000007.1"/>
</dbReference>
<proteinExistence type="predicted"/>
<dbReference type="AlphaFoldDB" id="A0A7K1SWI4"/>
<dbReference type="EMBL" id="WPIK01000007">
    <property type="protein sequence ID" value="MVN21681.1"/>
    <property type="molecule type" value="Genomic_DNA"/>
</dbReference>
<gene>
    <name evidence="1" type="ORF">GO621_09040</name>
</gene>
<keyword evidence="2" id="KW-1185">Reference proteome</keyword>
<sequence length="147" mass="16168">MRNLLSLFVFLLMACFTLKPNQKVKQGICGTVLLKQGNQMPGPGRAIANGQPVIREIVIYKLTNISEVKNSNGIFSAIKTAWVAKTTSNAKGWFEVALPAGQYSVFIIEKEGLYANYFNGKGSINPVEVLPDSLTHKDIYISNKAVF</sequence>
<protein>
    <recommendedName>
        <fullName evidence="3">Carboxypeptidase regulatory-like domain-containing protein</fullName>
    </recommendedName>
</protein>
<evidence type="ECO:0008006" key="3">
    <source>
        <dbReference type="Google" id="ProtNLM"/>
    </source>
</evidence>
<dbReference type="PROSITE" id="PS51257">
    <property type="entry name" value="PROKAR_LIPOPROTEIN"/>
    <property type="match status" value="1"/>
</dbReference>
<accession>A0A7K1SWI4</accession>
<organism evidence="1 2">
    <name type="scientific">Mucilaginibacter arboris</name>
    <dbReference type="NCBI Taxonomy" id="2682090"/>
    <lineage>
        <taxon>Bacteria</taxon>
        <taxon>Pseudomonadati</taxon>
        <taxon>Bacteroidota</taxon>
        <taxon>Sphingobacteriia</taxon>
        <taxon>Sphingobacteriales</taxon>
        <taxon>Sphingobacteriaceae</taxon>
        <taxon>Mucilaginibacter</taxon>
    </lineage>
</organism>
<evidence type="ECO:0000313" key="1">
    <source>
        <dbReference type="EMBL" id="MVN21681.1"/>
    </source>
</evidence>
<reference evidence="1 2" key="1">
    <citation type="submission" date="2019-12" db="EMBL/GenBank/DDBJ databases">
        <title>Mucilaginibacter sp. HMF7410 genome sequencing and assembly.</title>
        <authorList>
            <person name="Kang H."/>
            <person name="Cha I."/>
            <person name="Kim H."/>
            <person name="Joh K."/>
        </authorList>
    </citation>
    <scope>NUCLEOTIDE SEQUENCE [LARGE SCALE GENOMIC DNA]</scope>
    <source>
        <strain evidence="1 2">HMF7410</strain>
    </source>
</reference>
<name>A0A7K1SWI4_9SPHI</name>
<dbReference type="Proteomes" id="UP000462014">
    <property type="component" value="Unassembled WGS sequence"/>
</dbReference>